<dbReference type="OrthoDB" id="411785at2759"/>
<evidence type="ECO:0000259" key="4">
    <source>
        <dbReference type="Pfam" id="PF08241"/>
    </source>
</evidence>
<evidence type="ECO:0000256" key="3">
    <source>
        <dbReference type="ARBA" id="ARBA00022679"/>
    </source>
</evidence>
<dbReference type="AlphaFoldDB" id="A0A8H3W9F2"/>
<comment type="similarity">
    <text evidence="1">Belongs to the methyltransferase superfamily.</text>
</comment>
<keyword evidence="6" id="KW-1185">Reference proteome</keyword>
<dbReference type="GO" id="GO:0032259">
    <property type="term" value="P:methylation"/>
    <property type="evidence" value="ECO:0007669"/>
    <property type="project" value="UniProtKB-KW"/>
</dbReference>
<dbReference type="InterPro" id="IPR013216">
    <property type="entry name" value="Methyltransf_11"/>
</dbReference>
<sequence length="198" mass="22845">MPADFDKQSYWGERFASEVTFEWLTQSATFMSIVDPYLAKLDDAAPILQLGFGTSDLQNHYRQRGFQNVTNVDFEPRAIDRGRMLEKQVFGDVKMRYLVADVTQLQLPDKYDLVVDKSTVDAVSCGGIEPFLRMAEGVRRHLTDEGFWISLSYSFCRFDVEGLPFNVEVIAKIPTPKLKPHDPDVFHYCYLLKPKDFR</sequence>
<reference evidence="5 6" key="1">
    <citation type="submission" date="2019-12" db="EMBL/GenBank/DDBJ databases">
        <title>A genome sequence resource for the geographically widespread anthracnose pathogen Colletotrichum asianum.</title>
        <authorList>
            <person name="Meng Y."/>
        </authorList>
    </citation>
    <scope>NUCLEOTIDE SEQUENCE [LARGE SCALE GENOMIC DNA]</scope>
    <source>
        <strain evidence="5 6">ICMP 18580</strain>
    </source>
</reference>
<dbReference type="GO" id="GO:0016301">
    <property type="term" value="F:kinase activity"/>
    <property type="evidence" value="ECO:0007669"/>
    <property type="project" value="UniProtKB-KW"/>
</dbReference>
<evidence type="ECO:0000256" key="1">
    <source>
        <dbReference type="ARBA" id="ARBA00008361"/>
    </source>
</evidence>
<organism evidence="5 6">
    <name type="scientific">Colletotrichum asianum</name>
    <dbReference type="NCBI Taxonomy" id="702518"/>
    <lineage>
        <taxon>Eukaryota</taxon>
        <taxon>Fungi</taxon>
        <taxon>Dikarya</taxon>
        <taxon>Ascomycota</taxon>
        <taxon>Pezizomycotina</taxon>
        <taxon>Sordariomycetes</taxon>
        <taxon>Hypocreomycetidae</taxon>
        <taxon>Glomerellales</taxon>
        <taxon>Glomerellaceae</taxon>
        <taxon>Colletotrichum</taxon>
        <taxon>Colletotrichum gloeosporioides species complex</taxon>
    </lineage>
</organism>
<dbReference type="EMBL" id="WOWK01000049">
    <property type="protein sequence ID" value="KAF0323773.1"/>
    <property type="molecule type" value="Genomic_DNA"/>
</dbReference>
<dbReference type="InterPro" id="IPR051419">
    <property type="entry name" value="Lys/N-term_MeTrsfase_sf"/>
</dbReference>
<comment type="caution">
    <text evidence="5">The sequence shown here is derived from an EMBL/GenBank/DDBJ whole genome shotgun (WGS) entry which is preliminary data.</text>
</comment>
<keyword evidence="3" id="KW-0808">Transferase</keyword>
<proteinExistence type="inferred from homology"/>
<dbReference type="InterPro" id="IPR029063">
    <property type="entry name" value="SAM-dependent_MTases_sf"/>
</dbReference>
<dbReference type="SUPFAM" id="SSF53335">
    <property type="entry name" value="S-adenosyl-L-methionine-dependent methyltransferases"/>
    <property type="match status" value="1"/>
</dbReference>
<dbReference type="Pfam" id="PF08241">
    <property type="entry name" value="Methyltransf_11"/>
    <property type="match status" value="1"/>
</dbReference>
<evidence type="ECO:0000313" key="5">
    <source>
        <dbReference type="EMBL" id="KAF0323773.1"/>
    </source>
</evidence>
<keyword evidence="5" id="KW-0418">Kinase</keyword>
<dbReference type="CDD" id="cd02440">
    <property type="entry name" value="AdoMet_MTases"/>
    <property type="match status" value="1"/>
</dbReference>
<evidence type="ECO:0000256" key="2">
    <source>
        <dbReference type="ARBA" id="ARBA00022603"/>
    </source>
</evidence>
<keyword evidence="2" id="KW-0489">Methyltransferase</keyword>
<dbReference type="PANTHER" id="PTHR12176">
    <property type="entry name" value="SAM-DEPENDENT METHYLTRANSFERASE SUPERFAMILY PROTEIN"/>
    <property type="match status" value="1"/>
</dbReference>
<gene>
    <name evidence="5" type="ORF">GQ607_008982</name>
</gene>
<dbReference type="GO" id="GO:0008757">
    <property type="term" value="F:S-adenosylmethionine-dependent methyltransferase activity"/>
    <property type="evidence" value="ECO:0007669"/>
    <property type="project" value="InterPro"/>
</dbReference>
<dbReference type="Proteomes" id="UP000434172">
    <property type="component" value="Unassembled WGS sequence"/>
</dbReference>
<name>A0A8H3W9F2_9PEZI</name>
<protein>
    <submittedName>
        <fullName evidence="5">Protein kinase domain containing protein</fullName>
    </submittedName>
</protein>
<dbReference type="Gene3D" id="3.40.50.150">
    <property type="entry name" value="Vaccinia Virus protein VP39"/>
    <property type="match status" value="1"/>
</dbReference>
<accession>A0A8H3W9F2</accession>
<evidence type="ECO:0000313" key="6">
    <source>
        <dbReference type="Proteomes" id="UP000434172"/>
    </source>
</evidence>
<feature type="domain" description="Methyltransferase type 11" evidence="4">
    <location>
        <begin position="48"/>
        <end position="146"/>
    </location>
</feature>